<evidence type="ECO:0000256" key="1">
    <source>
        <dbReference type="SAM" id="MobiDB-lite"/>
    </source>
</evidence>
<dbReference type="Proteomes" id="UP000014060">
    <property type="component" value="Unassembled WGS sequence"/>
</dbReference>
<feature type="chain" id="PRO_5044842742" description="Secreted protein" evidence="2">
    <location>
        <begin position="34"/>
        <end position="172"/>
    </location>
</feature>
<evidence type="ECO:0000313" key="3">
    <source>
        <dbReference type="EMBL" id="EOQ54917.1"/>
    </source>
</evidence>
<feature type="signal peptide" evidence="2">
    <location>
        <begin position="1"/>
        <end position="33"/>
    </location>
</feature>
<keyword evidence="2" id="KW-0732">Signal</keyword>
<name>A0ABC9SP16_BACCE</name>
<organism evidence="3 4">
    <name type="scientific">Bacillus cereus TIAC219</name>
    <dbReference type="NCBI Taxonomy" id="718222"/>
    <lineage>
        <taxon>Bacteria</taxon>
        <taxon>Bacillati</taxon>
        <taxon>Bacillota</taxon>
        <taxon>Bacilli</taxon>
        <taxon>Bacillales</taxon>
        <taxon>Bacillaceae</taxon>
        <taxon>Bacillus</taxon>
        <taxon>Bacillus cereus group</taxon>
    </lineage>
</organism>
<sequence length="172" mass="18646">MQKKTNKKKKALVGILSAAILSSAILPSTSAFAATDTPTPKNTPVQNLANNTPSKLTPQDIRQQEQLLRAIDQRHALGIKQTDKNEIGPATFIRKIITNALRYGGPYMGKLVGKLNAKAGKWVSDKSWAIANMLEGLESWELSGITAGLLYLGCPPDIAPQIAQAILYLLPW</sequence>
<evidence type="ECO:0000256" key="2">
    <source>
        <dbReference type="SAM" id="SignalP"/>
    </source>
</evidence>
<reference evidence="3 4" key="1">
    <citation type="submission" date="2013-01" db="EMBL/GenBank/DDBJ databases">
        <title>The Genome Sequence of Bacillus cereus TIAC219.</title>
        <authorList>
            <consortium name="The Broad Institute Genome Sequencing Platform"/>
            <consortium name="The Broad Institute Genome Sequencing Center for Infectious Disease"/>
            <person name="Feldgarden M."/>
            <person name="Van der Auwera G.A."/>
            <person name="Mahillon J."/>
            <person name="Duprez V."/>
            <person name="Timmery S."/>
            <person name="Mattelet C."/>
            <person name="Dierick K."/>
            <person name="Sun M."/>
            <person name="Yu Z."/>
            <person name="Zhu L."/>
            <person name="Hu X."/>
            <person name="Shank E.B."/>
            <person name="Swiecicka I."/>
            <person name="Hansen B.M."/>
            <person name="Andrup L."/>
            <person name="Walker B."/>
            <person name="Young S.K."/>
            <person name="Zeng Q."/>
            <person name="Gargeya S."/>
            <person name="Fitzgerald M."/>
            <person name="Haas B."/>
            <person name="Abouelleil A."/>
            <person name="Alvarado L."/>
            <person name="Arachchi H.M."/>
            <person name="Berlin A.M."/>
            <person name="Chapman S.B."/>
            <person name="Dewar J."/>
            <person name="Goldberg J."/>
            <person name="Griggs A."/>
            <person name="Gujja S."/>
            <person name="Hansen M."/>
            <person name="Howarth C."/>
            <person name="Imamovic A."/>
            <person name="Larimer J."/>
            <person name="McCowan C."/>
            <person name="Murphy C."/>
            <person name="Neiman D."/>
            <person name="Pearson M."/>
            <person name="Priest M."/>
            <person name="Roberts A."/>
            <person name="Saif S."/>
            <person name="Shea T."/>
            <person name="Sisk P."/>
            <person name="Sykes S."/>
            <person name="Wortman J."/>
            <person name="Nusbaum C."/>
            <person name="Birren B."/>
        </authorList>
    </citation>
    <scope>NUCLEOTIDE SEQUENCE [LARGE SCALE GENOMIC DNA]</scope>
    <source>
        <strain evidence="3 4">TIAC219</strain>
    </source>
</reference>
<feature type="region of interest" description="Disordered" evidence="1">
    <location>
        <begin position="35"/>
        <end position="55"/>
    </location>
</feature>
<gene>
    <name evidence="3" type="ORF">IAY_06799</name>
</gene>
<protein>
    <recommendedName>
        <fullName evidence="5">Secreted protein</fullName>
    </recommendedName>
</protein>
<comment type="caution">
    <text evidence="3">The sequence shown here is derived from an EMBL/GenBank/DDBJ whole genome shotgun (WGS) entry which is preliminary data.</text>
</comment>
<evidence type="ECO:0000313" key="4">
    <source>
        <dbReference type="Proteomes" id="UP000014060"/>
    </source>
</evidence>
<accession>A0ABC9SP16</accession>
<dbReference type="EMBL" id="AHCJ01000117">
    <property type="protein sequence ID" value="EOQ54917.1"/>
    <property type="molecule type" value="Genomic_DNA"/>
</dbReference>
<proteinExistence type="predicted"/>
<evidence type="ECO:0008006" key="5">
    <source>
        <dbReference type="Google" id="ProtNLM"/>
    </source>
</evidence>
<dbReference type="AlphaFoldDB" id="A0ABC9SP16"/>
<dbReference type="RefSeq" id="WP_001170214.1">
    <property type="nucleotide sequence ID" value="NZ_KB976027.1"/>
</dbReference>